<feature type="region of interest" description="Disordered" evidence="1">
    <location>
        <begin position="1"/>
        <end position="45"/>
    </location>
</feature>
<reference evidence="2" key="1">
    <citation type="journal article" date="2004" name="Nature">
        <title>Genome duplication in the teleost fish Tetraodon nigroviridis reveals the early vertebrate proto-karyotype.</title>
        <authorList>
            <person name="Jaillon O."/>
            <person name="Aury J.-M."/>
            <person name="Brunet F."/>
            <person name="Petit J.-L."/>
            <person name="Stange-Thomann N."/>
            <person name="Mauceli E."/>
            <person name="Bouneau L."/>
            <person name="Fischer C."/>
            <person name="Ozouf-Costaz C."/>
            <person name="Bernot A."/>
            <person name="Nicaud S."/>
            <person name="Jaffe D."/>
            <person name="Fisher S."/>
            <person name="Lutfalla G."/>
            <person name="Dossat C."/>
            <person name="Segurens B."/>
            <person name="Dasilva C."/>
            <person name="Salanoubat M."/>
            <person name="Levy M."/>
            <person name="Boudet N."/>
            <person name="Castellano S."/>
            <person name="Anthouard V."/>
            <person name="Jubin C."/>
            <person name="Castelli V."/>
            <person name="Katinka M."/>
            <person name="Vacherie B."/>
            <person name="Biemont C."/>
            <person name="Skalli Z."/>
            <person name="Cattolico L."/>
            <person name="Poulain J."/>
            <person name="De Berardinis V."/>
            <person name="Cruaud C."/>
            <person name="Duprat S."/>
            <person name="Brottier P."/>
            <person name="Coutanceau J.-P."/>
            <person name="Gouzy J."/>
            <person name="Parra G."/>
            <person name="Lardier G."/>
            <person name="Chapple C."/>
            <person name="McKernan K.J."/>
            <person name="McEwan P."/>
            <person name="Bosak S."/>
            <person name="Kellis M."/>
            <person name="Volff J.-N."/>
            <person name="Guigo R."/>
            <person name="Zody M.C."/>
            <person name="Mesirov J."/>
            <person name="Lindblad-Toh K."/>
            <person name="Birren B."/>
            <person name="Nusbaum C."/>
            <person name="Kahn D."/>
            <person name="Robinson-Rechavi M."/>
            <person name="Laudet V."/>
            <person name="Schachter V."/>
            <person name="Quetier F."/>
            <person name="Saurin W."/>
            <person name="Scarpelli C."/>
            <person name="Wincker P."/>
            <person name="Lander E.S."/>
            <person name="Weissenbach J."/>
            <person name="Roest Crollius H."/>
        </authorList>
    </citation>
    <scope>NUCLEOTIDE SEQUENCE [LARGE SCALE GENOMIC DNA]</scope>
</reference>
<dbReference type="EMBL" id="CAAE01014325">
    <property type="protein sequence ID" value="CAF96217.1"/>
    <property type="molecule type" value="Genomic_DNA"/>
</dbReference>
<evidence type="ECO:0000256" key="1">
    <source>
        <dbReference type="SAM" id="MobiDB-lite"/>
    </source>
</evidence>
<gene>
    <name evidence="2" type="ORF">GSTENG00013169001</name>
</gene>
<feature type="compositionally biased region" description="Polar residues" evidence="1">
    <location>
        <begin position="1"/>
        <end position="15"/>
    </location>
</feature>
<evidence type="ECO:0000313" key="2">
    <source>
        <dbReference type="EMBL" id="CAF96217.1"/>
    </source>
</evidence>
<sequence>SALSPSPRINNTTTAARGPGCHGTAKPTPASINTTARFSPHQANGFPPFIGRLTGRLVQGVKGTAMPVPAADATTDAVQRNGVSVCAFEAAAAPSP</sequence>
<dbReference type="KEGG" id="tng:GSTEN00013169G001"/>
<dbReference type="AlphaFoldDB" id="Q4ST15"/>
<feature type="non-terminal residue" evidence="2">
    <location>
        <position position="96"/>
    </location>
</feature>
<accession>Q4ST15</accession>
<name>Q4ST15_TETNG</name>
<reference evidence="2" key="2">
    <citation type="submission" date="2004-02" db="EMBL/GenBank/DDBJ databases">
        <authorList>
            <consortium name="Genoscope"/>
            <consortium name="Whitehead Institute Centre for Genome Research"/>
        </authorList>
    </citation>
    <scope>NUCLEOTIDE SEQUENCE</scope>
</reference>
<feature type="non-terminal residue" evidence="2">
    <location>
        <position position="1"/>
    </location>
</feature>
<organism evidence="2">
    <name type="scientific">Tetraodon nigroviridis</name>
    <name type="common">Spotted green pufferfish</name>
    <name type="synonym">Chelonodon nigroviridis</name>
    <dbReference type="NCBI Taxonomy" id="99883"/>
    <lineage>
        <taxon>Eukaryota</taxon>
        <taxon>Metazoa</taxon>
        <taxon>Chordata</taxon>
        <taxon>Craniata</taxon>
        <taxon>Vertebrata</taxon>
        <taxon>Euteleostomi</taxon>
        <taxon>Actinopterygii</taxon>
        <taxon>Neopterygii</taxon>
        <taxon>Teleostei</taxon>
        <taxon>Neoteleostei</taxon>
        <taxon>Acanthomorphata</taxon>
        <taxon>Eupercaria</taxon>
        <taxon>Tetraodontiformes</taxon>
        <taxon>Tetradontoidea</taxon>
        <taxon>Tetraodontidae</taxon>
        <taxon>Tetraodon</taxon>
    </lineage>
</organism>
<proteinExistence type="predicted"/>
<comment type="caution">
    <text evidence="2">The sequence shown here is derived from an EMBL/GenBank/DDBJ whole genome shotgun (WGS) entry which is preliminary data.</text>
</comment>
<protein>
    <submittedName>
        <fullName evidence="2">(spotted green pufferfish) hypothetical protein</fullName>
    </submittedName>
</protein>